<proteinExistence type="predicted"/>
<dbReference type="AlphaFoldDB" id="A0A8H4LMU0"/>
<gene>
    <name evidence="2" type="ORF">FALBO_1477</name>
</gene>
<feature type="compositionally biased region" description="Basic residues" evidence="1">
    <location>
        <begin position="113"/>
        <end position="124"/>
    </location>
</feature>
<name>A0A8H4LMU0_9HYPO</name>
<feature type="compositionally biased region" description="Basic and acidic residues" evidence="1">
    <location>
        <begin position="213"/>
        <end position="226"/>
    </location>
</feature>
<accession>A0A8H4LMU0</accession>
<organism evidence="2 3">
    <name type="scientific">Fusarium albosuccineum</name>
    <dbReference type="NCBI Taxonomy" id="1237068"/>
    <lineage>
        <taxon>Eukaryota</taxon>
        <taxon>Fungi</taxon>
        <taxon>Dikarya</taxon>
        <taxon>Ascomycota</taxon>
        <taxon>Pezizomycotina</taxon>
        <taxon>Sordariomycetes</taxon>
        <taxon>Hypocreomycetidae</taxon>
        <taxon>Hypocreales</taxon>
        <taxon>Nectriaceae</taxon>
        <taxon>Fusarium</taxon>
        <taxon>Fusarium decemcellulare species complex</taxon>
    </lineage>
</organism>
<evidence type="ECO:0000256" key="1">
    <source>
        <dbReference type="SAM" id="MobiDB-lite"/>
    </source>
</evidence>
<dbReference type="Proteomes" id="UP000554235">
    <property type="component" value="Unassembled WGS sequence"/>
</dbReference>
<comment type="caution">
    <text evidence="2">The sequence shown here is derived from an EMBL/GenBank/DDBJ whole genome shotgun (WGS) entry which is preliminary data.</text>
</comment>
<feature type="region of interest" description="Disordered" evidence="1">
    <location>
        <begin position="104"/>
        <end position="149"/>
    </location>
</feature>
<dbReference type="EMBL" id="JAADYS010000183">
    <property type="protein sequence ID" value="KAF4471609.1"/>
    <property type="molecule type" value="Genomic_DNA"/>
</dbReference>
<protein>
    <submittedName>
        <fullName evidence="2">Uncharacterized protein</fullName>
    </submittedName>
</protein>
<sequence length="252" mass="28076">MFSDPLVLPTPANPYCLVVMAIHLDPLQSNLLLSSHDSASTVCRPNDSCLATLDAITLPGTEISLRQSKKPSTFPEVWSEVAHYPTSVAHTNLSILTTPSWITSTKSADKGKPATRSKSLRASRSRPSNNDEPHPDDKPARKKALKSTTEEHEYFTELLGRNRRKCYKTGIHARLGRTKSKDGRRAELCGEYGARLHPSLPISGSPRLSSYDDQEKRPGKRLLDKDSSDEEFSQAKRRLFFSPTIYILRSTA</sequence>
<evidence type="ECO:0000313" key="3">
    <source>
        <dbReference type="Proteomes" id="UP000554235"/>
    </source>
</evidence>
<evidence type="ECO:0000313" key="2">
    <source>
        <dbReference type="EMBL" id="KAF4471609.1"/>
    </source>
</evidence>
<feature type="compositionally biased region" description="Basic and acidic residues" evidence="1">
    <location>
        <begin position="129"/>
        <end position="139"/>
    </location>
</feature>
<feature type="region of interest" description="Disordered" evidence="1">
    <location>
        <begin position="195"/>
        <end position="233"/>
    </location>
</feature>
<keyword evidence="3" id="KW-1185">Reference proteome</keyword>
<reference evidence="2 3" key="1">
    <citation type="submission" date="2020-01" db="EMBL/GenBank/DDBJ databases">
        <title>Identification and distribution of gene clusters putatively required for synthesis of sphingolipid metabolism inhibitors in phylogenetically diverse species of the filamentous fungus Fusarium.</title>
        <authorList>
            <person name="Kim H.-S."/>
            <person name="Busman M."/>
            <person name="Brown D.W."/>
            <person name="Divon H."/>
            <person name="Uhlig S."/>
            <person name="Proctor R.H."/>
        </authorList>
    </citation>
    <scope>NUCLEOTIDE SEQUENCE [LARGE SCALE GENOMIC DNA]</scope>
    <source>
        <strain evidence="2 3">NRRL 20459</strain>
    </source>
</reference>